<evidence type="ECO:0000313" key="3">
    <source>
        <dbReference type="Proteomes" id="UP001597045"/>
    </source>
</evidence>
<dbReference type="Pfam" id="PF13471">
    <property type="entry name" value="Transglut_core3"/>
    <property type="match status" value="1"/>
</dbReference>
<gene>
    <name evidence="2" type="ORF">ACFQ1S_17850</name>
</gene>
<evidence type="ECO:0000313" key="2">
    <source>
        <dbReference type="EMBL" id="MFD1047277.1"/>
    </source>
</evidence>
<organism evidence="2 3">
    <name type="scientific">Kibdelosporangium lantanae</name>
    <dbReference type="NCBI Taxonomy" id="1497396"/>
    <lineage>
        <taxon>Bacteria</taxon>
        <taxon>Bacillati</taxon>
        <taxon>Actinomycetota</taxon>
        <taxon>Actinomycetes</taxon>
        <taxon>Pseudonocardiales</taxon>
        <taxon>Pseudonocardiaceae</taxon>
        <taxon>Kibdelosporangium</taxon>
    </lineage>
</organism>
<name>A0ABW3MAA0_9PSEU</name>
<dbReference type="Proteomes" id="UP001597045">
    <property type="component" value="Unassembled WGS sequence"/>
</dbReference>
<feature type="domain" description="Microcin J25-processing protein McjB C-terminal" evidence="1">
    <location>
        <begin position="2"/>
        <end position="45"/>
    </location>
</feature>
<comment type="caution">
    <text evidence="2">The sequence shown here is derived from an EMBL/GenBank/DDBJ whole genome shotgun (WGS) entry which is preliminary data.</text>
</comment>
<proteinExistence type="predicted"/>
<reference evidence="3" key="1">
    <citation type="journal article" date="2019" name="Int. J. Syst. Evol. Microbiol.">
        <title>The Global Catalogue of Microorganisms (GCM) 10K type strain sequencing project: providing services to taxonomists for standard genome sequencing and annotation.</title>
        <authorList>
            <consortium name="The Broad Institute Genomics Platform"/>
            <consortium name="The Broad Institute Genome Sequencing Center for Infectious Disease"/>
            <person name="Wu L."/>
            <person name="Ma J."/>
        </authorList>
    </citation>
    <scope>NUCLEOTIDE SEQUENCE [LARGE SCALE GENOMIC DNA]</scope>
    <source>
        <strain evidence="3">JCM 31486</strain>
    </source>
</reference>
<evidence type="ECO:0000259" key="1">
    <source>
        <dbReference type="Pfam" id="PF13471"/>
    </source>
</evidence>
<sequence length="48" mass="5495">MNGHRIDWCFGFAFDPRTFHAWIAVNGQPVTDNADDPVRSTYQQVLTV</sequence>
<dbReference type="InterPro" id="IPR032708">
    <property type="entry name" value="McjB_C"/>
</dbReference>
<keyword evidence="3" id="KW-1185">Reference proteome</keyword>
<protein>
    <submittedName>
        <fullName evidence="2">Lasso peptide biosynthesis protein</fullName>
    </submittedName>
</protein>
<dbReference type="EMBL" id="JBHTIS010001000">
    <property type="protein sequence ID" value="MFD1047277.1"/>
    <property type="molecule type" value="Genomic_DNA"/>
</dbReference>
<accession>A0ABW3MAA0</accession>